<dbReference type="EMBL" id="HBUF01174794">
    <property type="protein sequence ID" value="CAG6653698.1"/>
    <property type="molecule type" value="Transcribed_RNA"/>
</dbReference>
<sequence>MTLDKKSFKFFQLLCTYLLENIEISKISEIFEYLRSSWDLTSCLSSGVSHLITYPTLNLICLSTAINLLRKPQNFFCCSKEFFLIHFREKFITVAKRKNKDFVFRYTSILDFRY</sequence>
<reference evidence="1" key="1">
    <citation type="submission" date="2021-05" db="EMBL/GenBank/DDBJ databases">
        <authorList>
            <person name="Alioto T."/>
            <person name="Alioto T."/>
            <person name="Gomez Garrido J."/>
        </authorList>
    </citation>
    <scope>NUCLEOTIDE SEQUENCE</scope>
</reference>
<evidence type="ECO:0000313" key="1">
    <source>
        <dbReference type="EMBL" id="CAG6653698.1"/>
    </source>
</evidence>
<organism evidence="1">
    <name type="scientific">Cacopsylla melanoneura</name>
    <dbReference type="NCBI Taxonomy" id="428564"/>
    <lineage>
        <taxon>Eukaryota</taxon>
        <taxon>Metazoa</taxon>
        <taxon>Ecdysozoa</taxon>
        <taxon>Arthropoda</taxon>
        <taxon>Hexapoda</taxon>
        <taxon>Insecta</taxon>
        <taxon>Pterygota</taxon>
        <taxon>Neoptera</taxon>
        <taxon>Paraneoptera</taxon>
        <taxon>Hemiptera</taxon>
        <taxon>Sternorrhyncha</taxon>
        <taxon>Psylloidea</taxon>
        <taxon>Psyllidae</taxon>
        <taxon>Psyllinae</taxon>
        <taxon>Cacopsylla</taxon>
    </lineage>
</organism>
<dbReference type="AlphaFoldDB" id="A0A8D8WB39"/>
<proteinExistence type="predicted"/>
<dbReference type="EMBL" id="HBUF01677965">
    <property type="protein sequence ID" value="CAG6791777.1"/>
    <property type="molecule type" value="Transcribed_RNA"/>
</dbReference>
<accession>A0A8D8WB39</accession>
<protein>
    <submittedName>
        <fullName evidence="1">Uncharacterized protein</fullName>
    </submittedName>
</protein>
<name>A0A8D8WB39_9HEMI</name>